<feature type="domain" description="Peptidase S54 rhomboid" evidence="5">
    <location>
        <begin position="58"/>
        <end position="190"/>
    </location>
</feature>
<dbReference type="RefSeq" id="WP_108578053.1">
    <property type="nucleotide sequence ID" value="NZ_CP026952.1"/>
</dbReference>
<dbReference type="SUPFAM" id="SSF144091">
    <property type="entry name" value="Rhomboid-like"/>
    <property type="match status" value="1"/>
</dbReference>
<evidence type="ECO:0000256" key="1">
    <source>
        <dbReference type="ARBA" id="ARBA00004141"/>
    </source>
</evidence>
<keyword evidence="7" id="KW-1185">Reference proteome</keyword>
<dbReference type="EMBL" id="CP026952">
    <property type="protein sequence ID" value="AWB92408.1"/>
    <property type="molecule type" value="Genomic_DNA"/>
</dbReference>
<dbReference type="AlphaFoldDB" id="A0A2S0WM28"/>
<dbReference type="OrthoDB" id="465874at2"/>
<accession>A0A2S0WM28</accession>
<dbReference type="GO" id="GO:0016020">
    <property type="term" value="C:membrane"/>
    <property type="evidence" value="ECO:0007669"/>
    <property type="project" value="UniProtKB-SubCell"/>
</dbReference>
<sequence>MTENRGGRPSLNIVTTAGLLVGAYVVLLYAVEIVDVATSEHLERNGVHPRSLDGLDGILFAPLLHDNWAHLIGNTVPLLALGFLLGLSGVRTWLQVTATVWLVGGAGVWLIGSSGTNHIGASGIVFGWLTYLIVRGVFNRSLGQILVGLGVLVIYGSVLWGVLPGRPGVSWEGHLFGAVGGALAAWLLASRTPRRPA</sequence>
<protein>
    <submittedName>
        <fullName evidence="6">Rhomboid family intramembrane serine protease</fullName>
    </submittedName>
</protein>
<proteinExistence type="predicted"/>
<name>A0A2S0WM28_9ACTN</name>
<dbReference type="Pfam" id="PF01694">
    <property type="entry name" value="Rhomboid"/>
    <property type="match status" value="1"/>
</dbReference>
<evidence type="ECO:0000256" key="3">
    <source>
        <dbReference type="ARBA" id="ARBA00022989"/>
    </source>
</evidence>
<evidence type="ECO:0000256" key="4">
    <source>
        <dbReference type="ARBA" id="ARBA00023136"/>
    </source>
</evidence>
<evidence type="ECO:0000313" key="7">
    <source>
        <dbReference type="Proteomes" id="UP000244384"/>
    </source>
</evidence>
<dbReference type="KEGG" id="aez:C3E78_09445"/>
<dbReference type="GO" id="GO:0004252">
    <property type="term" value="F:serine-type endopeptidase activity"/>
    <property type="evidence" value="ECO:0007669"/>
    <property type="project" value="InterPro"/>
</dbReference>
<keyword evidence="3" id="KW-1133">Transmembrane helix</keyword>
<dbReference type="Proteomes" id="UP000244384">
    <property type="component" value="Chromosome"/>
</dbReference>
<dbReference type="PANTHER" id="PTHR43731">
    <property type="entry name" value="RHOMBOID PROTEASE"/>
    <property type="match status" value="1"/>
</dbReference>
<keyword evidence="4" id="KW-0472">Membrane</keyword>
<evidence type="ECO:0000259" key="5">
    <source>
        <dbReference type="Pfam" id="PF01694"/>
    </source>
</evidence>
<accession>A0A5F2EPC1</accession>
<organism evidence="6 7">
    <name type="scientific">Aeromicrobium chenweiae</name>
    <dbReference type="NCBI Taxonomy" id="2079793"/>
    <lineage>
        <taxon>Bacteria</taxon>
        <taxon>Bacillati</taxon>
        <taxon>Actinomycetota</taxon>
        <taxon>Actinomycetes</taxon>
        <taxon>Propionibacteriales</taxon>
        <taxon>Nocardioidaceae</taxon>
        <taxon>Aeromicrobium</taxon>
    </lineage>
</organism>
<reference evidence="7" key="1">
    <citation type="submission" date="2018-01" db="EMBL/GenBank/DDBJ databases">
        <authorList>
            <person name="Li J."/>
        </authorList>
    </citation>
    <scope>NUCLEOTIDE SEQUENCE [LARGE SCALE GENOMIC DNA]</scope>
    <source>
        <strain evidence="7">592</strain>
    </source>
</reference>
<dbReference type="Gene3D" id="1.20.1540.10">
    <property type="entry name" value="Rhomboid-like"/>
    <property type="match status" value="1"/>
</dbReference>
<dbReference type="InterPro" id="IPR022764">
    <property type="entry name" value="Peptidase_S54_rhomboid_dom"/>
</dbReference>
<keyword evidence="6" id="KW-0378">Hydrolase</keyword>
<comment type="subcellular location">
    <subcellularLocation>
        <location evidence="1">Membrane</location>
        <topology evidence="1">Multi-pass membrane protein</topology>
    </subcellularLocation>
</comment>
<keyword evidence="6" id="KW-0645">Protease</keyword>
<dbReference type="PANTHER" id="PTHR43731:SF9">
    <property type="entry name" value="SLR1461 PROTEIN"/>
    <property type="match status" value="1"/>
</dbReference>
<evidence type="ECO:0000256" key="2">
    <source>
        <dbReference type="ARBA" id="ARBA00022692"/>
    </source>
</evidence>
<evidence type="ECO:0000313" key="6">
    <source>
        <dbReference type="EMBL" id="AWB92408.1"/>
    </source>
</evidence>
<dbReference type="InterPro" id="IPR050925">
    <property type="entry name" value="Rhomboid_protease_S54"/>
</dbReference>
<dbReference type="InterPro" id="IPR035952">
    <property type="entry name" value="Rhomboid-like_sf"/>
</dbReference>
<dbReference type="GO" id="GO:0006508">
    <property type="term" value="P:proteolysis"/>
    <property type="evidence" value="ECO:0007669"/>
    <property type="project" value="UniProtKB-KW"/>
</dbReference>
<gene>
    <name evidence="6" type="ORF">C3E78_09445</name>
</gene>
<keyword evidence="2" id="KW-0812">Transmembrane</keyword>